<comment type="caution">
    <text evidence="2">The sequence shown here is derived from an EMBL/GenBank/DDBJ whole genome shotgun (WGS) entry which is preliminary data.</text>
</comment>
<evidence type="ECO:0008006" key="4">
    <source>
        <dbReference type="Google" id="ProtNLM"/>
    </source>
</evidence>
<evidence type="ECO:0000256" key="1">
    <source>
        <dbReference type="SAM" id="SignalP"/>
    </source>
</evidence>
<accession>A0A4R3N0L1</accession>
<keyword evidence="1" id="KW-0732">Signal</keyword>
<reference evidence="2 3" key="1">
    <citation type="submission" date="2019-03" db="EMBL/GenBank/DDBJ databases">
        <title>Genomic Encyclopedia of Type Strains, Phase IV (KMG-IV): sequencing the most valuable type-strain genomes for metagenomic binning, comparative biology and taxonomic classification.</title>
        <authorList>
            <person name="Goeker M."/>
        </authorList>
    </citation>
    <scope>NUCLEOTIDE SEQUENCE [LARGE SCALE GENOMIC DNA]</scope>
    <source>
        <strain evidence="2 3">DSM 25894</strain>
    </source>
</reference>
<proteinExistence type="predicted"/>
<feature type="chain" id="PRO_5020909679" description="Lactococcin 972 family bacteriocin" evidence="1">
    <location>
        <begin position="25"/>
        <end position="112"/>
    </location>
</feature>
<organism evidence="2 3">
    <name type="scientific">Melghiribacillus thermohalophilus</name>
    <dbReference type="NCBI Taxonomy" id="1324956"/>
    <lineage>
        <taxon>Bacteria</taxon>
        <taxon>Bacillati</taxon>
        <taxon>Bacillota</taxon>
        <taxon>Bacilli</taxon>
        <taxon>Bacillales</taxon>
        <taxon>Bacillaceae</taxon>
        <taxon>Melghiribacillus</taxon>
    </lineage>
</organism>
<dbReference type="OrthoDB" id="2058870at2"/>
<dbReference type="AlphaFoldDB" id="A0A4R3N0L1"/>
<evidence type="ECO:0000313" key="2">
    <source>
        <dbReference type="EMBL" id="TCT21697.1"/>
    </source>
</evidence>
<dbReference type="Proteomes" id="UP000294650">
    <property type="component" value="Unassembled WGS sequence"/>
</dbReference>
<dbReference type="EMBL" id="SMAN01000010">
    <property type="protein sequence ID" value="TCT21697.1"/>
    <property type="molecule type" value="Genomic_DNA"/>
</dbReference>
<dbReference type="RefSeq" id="WP_132371770.1">
    <property type="nucleotide sequence ID" value="NZ_SMAN01000010.1"/>
</dbReference>
<evidence type="ECO:0000313" key="3">
    <source>
        <dbReference type="Proteomes" id="UP000294650"/>
    </source>
</evidence>
<sequence>MKKLAITGLLLLVFAFVGATSSFATTHTYSSAGEGFDKAWENYAGTDEWFMEYGYNTAWINEDYTTTFHESRHHTATVSNANGSFTDEDDAGAKANISVRHSGSTVYYSISY</sequence>
<gene>
    <name evidence="2" type="ORF">EDD68_1101</name>
</gene>
<protein>
    <recommendedName>
        <fullName evidence="4">Lactococcin 972 family bacteriocin</fullName>
    </recommendedName>
</protein>
<feature type="signal peptide" evidence="1">
    <location>
        <begin position="1"/>
        <end position="24"/>
    </location>
</feature>
<name>A0A4R3N0L1_9BACI</name>
<keyword evidence="3" id="KW-1185">Reference proteome</keyword>